<feature type="compositionally biased region" description="Low complexity" evidence="1">
    <location>
        <begin position="293"/>
        <end position="305"/>
    </location>
</feature>
<protein>
    <submittedName>
        <fullName evidence="3">Uncharacterized protein</fullName>
    </submittedName>
</protein>
<accession>A0A9P9AB58</accession>
<keyword evidence="4" id="KW-1185">Reference proteome</keyword>
<comment type="caution">
    <text evidence="3">The sequence shown here is derived from an EMBL/GenBank/DDBJ whole genome shotgun (WGS) entry which is preliminary data.</text>
</comment>
<keyword evidence="2" id="KW-1133">Transmembrane helix</keyword>
<keyword evidence="2" id="KW-0812">Transmembrane</keyword>
<feature type="transmembrane region" description="Helical" evidence="2">
    <location>
        <begin position="38"/>
        <end position="58"/>
    </location>
</feature>
<organism evidence="3 4">
    <name type="scientific">Plectosphaerella plurivora</name>
    <dbReference type="NCBI Taxonomy" id="936078"/>
    <lineage>
        <taxon>Eukaryota</taxon>
        <taxon>Fungi</taxon>
        <taxon>Dikarya</taxon>
        <taxon>Ascomycota</taxon>
        <taxon>Pezizomycotina</taxon>
        <taxon>Sordariomycetes</taxon>
        <taxon>Hypocreomycetidae</taxon>
        <taxon>Glomerellales</taxon>
        <taxon>Plectosphaerellaceae</taxon>
        <taxon>Plectosphaerella</taxon>
    </lineage>
</organism>
<keyword evidence="2" id="KW-0472">Membrane</keyword>
<feature type="region of interest" description="Disordered" evidence="1">
    <location>
        <begin position="185"/>
        <end position="255"/>
    </location>
</feature>
<feature type="compositionally biased region" description="Polar residues" evidence="1">
    <location>
        <begin position="191"/>
        <end position="233"/>
    </location>
</feature>
<gene>
    <name evidence="3" type="ORF">F5X68DRAFT_207397</name>
</gene>
<name>A0A9P9AB58_9PEZI</name>
<evidence type="ECO:0000256" key="2">
    <source>
        <dbReference type="SAM" id="Phobius"/>
    </source>
</evidence>
<proteinExistence type="predicted"/>
<dbReference type="EMBL" id="JAGSXJ010000011">
    <property type="protein sequence ID" value="KAH6687413.1"/>
    <property type="molecule type" value="Genomic_DNA"/>
</dbReference>
<sequence>MAVMSRLLPIGLGGVSVLTTAALMAFQIIVAVDASRSIRVQVSAVLSAALEAIVLGLIAWMCTRYRSKNGATGQSRRLLILAITLTTSVLATAASISNLILLRIASTSVSDPVMGTTGENVLTGTSTVLALSFICQLAFFFVNFFWPPTSTAGTAMSQTDAHRIPQMHVKAVRYSRTISVDAEKASGPFGSKTNDFITPPQSSSGASATETMSSIRSSLSNVVRPMSSKTRLLSSRDRYRQGSLDGSPYREGSIATQDSFDSWDTSSVDLHSRMTVLGTASPSSAPPQRLLETIPASPTTSRSPSPGCPLDLEPPRLRNRSRSFSPARRSQLEPLQQDLEAPGEAHIHPLFRSDSPVPPPNVTPGTVVIAAPEAARVISDRQSVRRMRSSSLTARESPLSHQASYETFRASPSLEEREEVELDLSVVAEERTLTPPIPDWILSAGSRTSLNGYESRKIRVGN</sequence>
<feature type="region of interest" description="Disordered" evidence="1">
    <location>
        <begin position="277"/>
        <end position="332"/>
    </location>
</feature>
<dbReference type="OrthoDB" id="5431149at2759"/>
<feature type="transmembrane region" description="Helical" evidence="2">
    <location>
        <begin position="121"/>
        <end position="146"/>
    </location>
</feature>
<feature type="transmembrane region" description="Helical" evidence="2">
    <location>
        <begin position="78"/>
        <end position="101"/>
    </location>
</feature>
<evidence type="ECO:0000256" key="1">
    <source>
        <dbReference type="SAM" id="MobiDB-lite"/>
    </source>
</evidence>
<feature type="transmembrane region" description="Helical" evidence="2">
    <location>
        <begin position="7"/>
        <end position="32"/>
    </location>
</feature>
<evidence type="ECO:0000313" key="4">
    <source>
        <dbReference type="Proteomes" id="UP000770015"/>
    </source>
</evidence>
<dbReference type="Proteomes" id="UP000770015">
    <property type="component" value="Unassembled WGS sequence"/>
</dbReference>
<reference evidence="3" key="1">
    <citation type="journal article" date="2021" name="Nat. Commun.">
        <title>Genetic determinants of endophytism in the Arabidopsis root mycobiome.</title>
        <authorList>
            <person name="Mesny F."/>
            <person name="Miyauchi S."/>
            <person name="Thiergart T."/>
            <person name="Pickel B."/>
            <person name="Atanasova L."/>
            <person name="Karlsson M."/>
            <person name="Huettel B."/>
            <person name="Barry K.W."/>
            <person name="Haridas S."/>
            <person name="Chen C."/>
            <person name="Bauer D."/>
            <person name="Andreopoulos W."/>
            <person name="Pangilinan J."/>
            <person name="LaButti K."/>
            <person name="Riley R."/>
            <person name="Lipzen A."/>
            <person name="Clum A."/>
            <person name="Drula E."/>
            <person name="Henrissat B."/>
            <person name="Kohler A."/>
            <person name="Grigoriev I.V."/>
            <person name="Martin F.M."/>
            <person name="Hacquard S."/>
        </authorList>
    </citation>
    <scope>NUCLEOTIDE SEQUENCE</scope>
    <source>
        <strain evidence="3">MPI-SDFR-AT-0117</strain>
    </source>
</reference>
<dbReference type="AlphaFoldDB" id="A0A9P9AB58"/>
<evidence type="ECO:0000313" key="3">
    <source>
        <dbReference type="EMBL" id="KAH6687413.1"/>
    </source>
</evidence>